<dbReference type="SUPFAM" id="SSF57825">
    <property type="entry name" value="Aspartate carbamoyltransferase, Regulatory-chain, C-terminal domain"/>
    <property type="match status" value="1"/>
</dbReference>
<evidence type="ECO:0000256" key="2">
    <source>
        <dbReference type="ARBA" id="ARBA00013008"/>
    </source>
</evidence>
<evidence type="ECO:0000259" key="11">
    <source>
        <dbReference type="Pfam" id="PF02729"/>
    </source>
</evidence>
<keyword evidence="5" id="KW-0862">Zinc</keyword>
<keyword evidence="6" id="KW-0665">Pyrimidine biosynthesis</keyword>
<dbReference type="InterPro" id="IPR036793">
    <property type="entry name" value="Asp_carbatrfase_reg_N_sf"/>
</dbReference>
<evidence type="ECO:0000313" key="13">
    <source>
        <dbReference type="EMBL" id="ACM22992.1"/>
    </source>
</evidence>
<dbReference type="InterPro" id="IPR006132">
    <property type="entry name" value="Asp/Orn_carbamoyltranf_P-bd"/>
</dbReference>
<dbReference type="Gene3D" id="2.30.30.20">
    <property type="entry name" value="Aspartate carbamoyltransferase regulatory subunit, C-terminal domain"/>
    <property type="match status" value="1"/>
</dbReference>
<dbReference type="GO" id="GO:0009347">
    <property type="term" value="C:aspartate carbamoyltransferase complex"/>
    <property type="evidence" value="ECO:0007669"/>
    <property type="project" value="InterPro"/>
</dbReference>
<dbReference type="AlphaFoldDB" id="B9K7Q9"/>
<evidence type="ECO:0000256" key="6">
    <source>
        <dbReference type="ARBA" id="ARBA00022975"/>
    </source>
</evidence>
<feature type="domain" description="Aspartate carbamoyltransferase regulatory subunit C-terminal" evidence="12">
    <location>
        <begin position="478"/>
        <end position="527"/>
    </location>
</feature>
<dbReference type="EMBL" id="CP000916">
    <property type="protein sequence ID" value="ACM22992.1"/>
    <property type="molecule type" value="Genomic_DNA"/>
</dbReference>
<evidence type="ECO:0000256" key="4">
    <source>
        <dbReference type="ARBA" id="ARBA00022723"/>
    </source>
</evidence>
<dbReference type="Pfam" id="PF00185">
    <property type="entry name" value="OTCace"/>
    <property type="match status" value="1"/>
</dbReference>
<evidence type="ECO:0000256" key="8">
    <source>
        <dbReference type="NCBIfam" id="TIGR00670"/>
    </source>
</evidence>
<dbReference type="SUPFAM" id="SSF54893">
    <property type="entry name" value="Aspartate carbamoyltransferase, Regulatory-chain, N-terminal domain"/>
    <property type="match status" value="1"/>
</dbReference>
<dbReference type="NCBIfam" id="NF009916">
    <property type="entry name" value="PRK13376.1"/>
    <property type="match status" value="1"/>
</dbReference>
<comment type="pathway">
    <text evidence="1">Pyrimidine metabolism; UMP biosynthesis via de novo pathway; (S)-dihydroorotate from bicarbonate: step 2/3.</text>
</comment>
<dbReference type="InterPro" id="IPR006130">
    <property type="entry name" value="Asp/Orn_carbamoylTrfase"/>
</dbReference>
<dbReference type="EC" id="2.1.3.2" evidence="2 8"/>
<gene>
    <name evidence="13" type="ordered locus">CTN_0816</name>
</gene>
<evidence type="ECO:0000256" key="7">
    <source>
        <dbReference type="ARBA" id="ARBA00048859"/>
    </source>
</evidence>
<evidence type="ECO:0000259" key="12">
    <source>
        <dbReference type="Pfam" id="PF02748"/>
    </source>
</evidence>
<evidence type="ECO:0000256" key="1">
    <source>
        <dbReference type="ARBA" id="ARBA00004852"/>
    </source>
</evidence>
<protein>
    <recommendedName>
        <fullName evidence="2 8">Aspartate carbamoyltransferase</fullName>
        <ecNumber evidence="2 8">2.1.3.2</ecNumber>
    </recommendedName>
</protein>
<dbReference type="PANTHER" id="PTHR35805:SF1">
    <property type="entry name" value="ASPARTATE CARBAMOYLTRANSFERASE REGULATORY CHAIN"/>
    <property type="match status" value="1"/>
</dbReference>
<sequence>MLILKRDFLGRTLAVIEDLSVEEQMFLYEKTRELKKRWYSGEDVSDFRIRKRNVGIYIVFVEPSTRTKESFINAAKFHAGPNVKVNIFDSEHSSFNKQESYTDTFAMLTGYSDYSIFVVRTRLEGVCRLLERRISEFALRNGIEIPSFINAGDGKHEHPTQELLDEYTFLEQNNFDNSYIHLALVGDLLHGRTVHSKVNGLKIFKNVKVDLVAPEELMMPEHYIERMKKNGFEVRTFSSIEEYLNQKDVAKMWYFTRLQLERMGEDILEKVHLLREAVTFRKEFLEKLPEGVKFYHPLPRHKLYPTIPNFLDSLPLNGWETQARNGYWVRIVLLSMFGGAIEAPFDTSKKAPEKEEDFIIPAPIVHGTKGVQKDGKRGIKPIENGTVIDHIAKGKTPEEIYATIVKIRKILKLYDVDSADGIFRSSDGSFKGYISLPDRYLSKKEIKKLAAISPNTTVNIIKNSSVVEKYRIKLPPTIYGFEELRCKNENCITNPAHGENVSPSFVRDENGRFVCEYCETPHSFEEIWSI</sequence>
<evidence type="ECO:0000256" key="5">
    <source>
        <dbReference type="ARBA" id="ARBA00022833"/>
    </source>
</evidence>
<feature type="domain" description="Aspartate/ornithine carbamoyltransferase carbamoyl-P binding" evidence="11">
    <location>
        <begin position="11"/>
        <end position="171"/>
    </location>
</feature>
<dbReference type="InterPro" id="IPR002801">
    <property type="entry name" value="Asp_carbamoylTrfase_reg"/>
</dbReference>
<dbReference type="HOGENOM" id="CLU_039403_0_0_0"/>
<dbReference type="GO" id="GO:0006207">
    <property type="term" value="P:'de novo' pyrimidine nucleobase biosynthetic process"/>
    <property type="evidence" value="ECO:0007669"/>
    <property type="project" value="InterPro"/>
</dbReference>
<name>B9K7Q9_THENN</name>
<dbReference type="GO" id="GO:0046872">
    <property type="term" value="F:metal ion binding"/>
    <property type="evidence" value="ECO:0007669"/>
    <property type="project" value="UniProtKB-KW"/>
</dbReference>
<dbReference type="InterPro" id="IPR036901">
    <property type="entry name" value="Asp/Orn_carbamoylTrfase_sf"/>
</dbReference>
<dbReference type="PRINTS" id="PR00101">
    <property type="entry name" value="ATCASE"/>
</dbReference>
<dbReference type="InterPro" id="IPR036792">
    <property type="entry name" value="Asp_carbatrfase_reg_C_sf"/>
</dbReference>
<accession>B9K7Q9</accession>
<dbReference type="Pfam" id="PF02729">
    <property type="entry name" value="OTCace_N"/>
    <property type="match status" value="1"/>
</dbReference>
<reference evidence="13 14" key="1">
    <citation type="journal article" date="2009" name="Biosci. Biotechnol. Biochem.">
        <title>WeGAS: a web-based microbial genome annotation system.</title>
        <authorList>
            <person name="Lee D."/>
            <person name="Seo H."/>
            <person name="Park C."/>
            <person name="Park K."/>
        </authorList>
    </citation>
    <scope>NUCLEOTIDE SEQUENCE [LARGE SCALE GENOMIC DNA]</scope>
    <source>
        <strain evidence="14">ATCC 49049 / DSM 4359 / NBRC 107923 / NS-E</strain>
    </source>
</reference>
<dbReference type="Gene3D" id="3.40.50.1370">
    <property type="entry name" value="Aspartate/ornithine carbamoyltransferase"/>
    <property type="match status" value="2"/>
</dbReference>
<dbReference type="Gene3D" id="3.30.70.140">
    <property type="entry name" value="Aspartate carbamoyltransferase regulatory subunit, N-terminal domain"/>
    <property type="match status" value="1"/>
</dbReference>
<dbReference type="GO" id="GO:0016597">
    <property type="term" value="F:amino acid binding"/>
    <property type="evidence" value="ECO:0007669"/>
    <property type="project" value="InterPro"/>
</dbReference>
<feature type="domain" description="Aspartate carbamoyltransferase regulatory subunit N-terminal" evidence="10">
    <location>
        <begin position="378"/>
        <end position="472"/>
    </location>
</feature>
<dbReference type="eggNOG" id="COG0540">
    <property type="taxonomic scope" value="Bacteria"/>
</dbReference>
<feature type="domain" description="Aspartate/ornithine carbamoyltransferase Asp/Orn-binding" evidence="9">
    <location>
        <begin position="180"/>
        <end position="335"/>
    </location>
</feature>
<dbReference type="PANTHER" id="PTHR35805">
    <property type="entry name" value="ASPARTATE CARBAMOYLTRANSFERASE REGULATORY CHAIN"/>
    <property type="match status" value="1"/>
</dbReference>
<dbReference type="SUPFAM" id="SSF53671">
    <property type="entry name" value="Aspartate/ornithine carbamoyltransferase"/>
    <property type="match status" value="1"/>
</dbReference>
<keyword evidence="3" id="KW-0808">Transferase</keyword>
<dbReference type="GO" id="GO:0044205">
    <property type="term" value="P:'de novo' UMP biosynthetic process"/>
    <property type="evidence" value="ECO:0007669"/>
    <property type="project" value="UniProtKB-UniPathway"/>
</dbReference>
<organism evidence="13 14">
    <name type="scientific">Thermotoga neapolitana (strain ATCC 49049 / DSM 4359 / NBRC 107923 / NS-E)</name>
    <dbReference type="NCBI Taxonomy" id="309803"/>
    <lineage>
        <taxon>Bacteria</taxon>
        <taxon>Thermotogati</taxon>
        <taxon>Thermotogota</taxon>
        <taxon>Thermotogae</taxon>
        <taxon>Thermotogales</taxon>
        <taxon>Thermotogaceae</taxon>
        <taxon>Thermotoga</taxon>
    </lineage>
</organism>
<evidence type="ECO:0000259" key="9">
    <source>
        <dbReference type="Pfam" id="PF00185"/>
    </source>
</evidence>
<dbReference type="PROSITE" id="PS00097">
    <property type="entry name" value="CARBAMOYLTRANSFERASE"/>
    <property type="match status" value="1"/>
</dbReference>
<keyword evidence="4" id="KW-0479">Metal-binding</keyword>
<dbReference type="InterPro" id="IPR002082">
    <property type="entry name" value="Asp_carbamoyltransf"/>
</dbReference>
<evidence type="ECO:0000313" key="14">
    <source>
        <dbReference type="Proteomes" id="UP000000445"/>
    </source>
</evidence>
<dbReference type="GO" id="GO:0006520">
    <property type="term" value="P:amino acid metabolic process"/>
    <property type="evidence" value="ECO:0007669"/>
    <property type="project" value="InterPro"/>
</dbReference>
<dbReference type="InterPro" id="IPR020542">
    <property type="entry name" value="Asp_carbamoyltrfase_reg_C"/>
</dbReference>
<dbReference type="KEGG" id="tna:CTN_0816"/>
<dbReference type="UniPathway" id="UPA00070">
    <property type="reaction ID" value="UER00116"/>
</dbReference>
<dbReference type="Proteomes" id="UP000000445">
    <property type="component" value="Chromosome"/>
</dbReference>
<comment type="catalytic activity">
    <reaction evidence="7">
        <text>carbamoyl phosphate + L-aspartate = N-carbamoyl-L-aspartate + phosphate + H(+)</text>
        <dbReference type="Rhea" id="RHEA:20013"/>
        <dbReference type="ChEBI" id="CHEBI:15378"/>
        <dbReference type="ChEBI" id="CHEBI:29991"/>
        <dbReference type="ChEBI" id="CHEBI:32814"/>
        <dbReference type="ChEBI" id="CHEBI:43474"/>
        <dbReference type="ChEBI" id="CHEBI:58228"/>
        <dbReference type="EC" id="2.1.3.2"/>
    </reaction>
</comment>
<proteinExistence type="predicted"/>
<evidence type="ECO:0000256" key="3">
    <source>
        <dbReference type="ARBA" id="ARBA00022679"/>
    </source>
</evidence>
<dbReference type="STRING" id="309803.CTN_0816"/>
<dbReference type="NCBIfam" id="TIGR00670">
    <property type="entry name" value="asp_carb_tr"/>
    <property type="match status" value="1"/>
</dbReference>
<dbReference type="InterPro" id="IPR006131">
    <property type="entry name" value="Asp_carbamoyltransf_Asp/Orn-bd"/>
</dbReference>
<keyword evidence="14" id="KW-1185">Reference proteome</keyword>
<dbReference type="Pfam" id="PF02748">
    <property type="entry name" value="PyrI_C"/>
    <property type="match status" value="1"/>
</dbReference>
<evidence type="ECO:0000259" key="10">
    <source>
        <dbReference type="Pfam" id="PF01948"/>
    </source>
</evidence>
<dbReference type="Pfam" id="PF01948">
    <property type="entry name" value="PyrI"/>
    <property type="match status" value="1"/>
</dbReference>
<dbReference type="eggNOG" id="COG1781">
    <property type="taxonomic scope" value="Bacteria"/>
</dbReference>
<dbReference type="GO" id="GO:0004070">
    <property type="term" value="F:aspartate carbamoyltransferase activity"/>
    <property type="evidence" value="ECO:0007669"/>
    <property type="project" value="UniProtKB-UniRule"/>
</dbReference>
<dbReference type="InterPro" id="IPR020545">
    <property type="entry name" value="Asp_carbamoyltransf_reg_N"/>
</dbReference>